<comment type="caution">
    <text evidence="3">The sequence shown here is derived from an EMBL/GenBank/DDBJ whole genome shotgun (WGS) entry which is preliminary data.</text>
</comment>
<sequence>MNKEKTTSTLVTINYNSTPTMIEPVTTSHSDMGGRKEVEEIFTEENETTEDKLERIAQEKQKKEAAALAELKRKEFYSRLSEPTAPPKSRGSSTGLEHKYPTLFKRRRAQAVAPSISIYQPMSVPTSYQTLQTLMKNPNSVLTSDNSPYLQLLKQFQTSGQDPSGFSDELYKQQLDEWQSRFLQQLSVEAKESAKSPFDHSSP</sequence>
<evidence type="ECO:0000256" key="2">
    <source>
        <dbReference type="SAM" id="MobiDB-lite"/>
    </source>
</evidence>
<feature type="non-terminal residue" evidence="3">
    <location>
        <position position="203"/>
    </location>
</feature>
<gene>
    <name evidence="3" type="ORF">ADUPG1_003931</name>
</gene>
<proteinExistence type="predicted"/>
<feature type="coiled-coil region" evidence="1">
    <location>
        <begin position="39"/>
        <end position="66"/>
    </location>
</feature>
<reference evidence="3" key="1">
    <citation type="submission" date="2022-03" db="EMBL/GenBank/DDBJ databases">
        <title>Draft genome sequence of Aduncisulcus paluster, a free-living microaerophilic Fornicata.</title>
        <authorList>
            <person name="Yuyama I."/>
            <person name="Kume K."/>
            <person name="Tamura T."/>
            <person name="Inagaki Y."/>
            <person name="Hashimoto T."/>
        </authorList>
    </citation>
    <scope>NUCLEOTIDE SEQUENCE</scope>
    <source>
        <strain evidence="3">NY0171</strain>
    </source>
</reference>
<dbReference type="Proteomes" id="UP001057375">
    <property type="component" value="Unassembled WGS sequence"/>
</dbReference>
<feature type="region of interest" description="Disordered" evidence="2">
    <location>
        <begin position="75"/>
        <end position="98"/>
    </location>
</feature>
<name>A0ABQ5JQB9_9EUKA</name>
<protein>
    <submittedName>
        <fullName evidence="3">Uncharacterized protein</fullName>
    </submittedName>
</protein>
<evidence type="ECO:0000313" key="3">
    <source>
        <dbReference type="EMBL" id="GKT13094.1"/>
    </source>
</evidence>
<keyword evidence="1" id="KW-0175">Coiled coil</keyword>
<keyword evidence="4" id="KW-1185">Reference proteome</keyword>
<accession>A0ABQ5JQB9</accession>
<evidence type="ECO:0000256" key="1">
    <source>
        <dbReference type="SAM" id="Coils"/>
    </source>
</evidence>
<organism evidence="3 4">
    <name type="scientific">Aduncisulcus paluster</name>
    <dbReference type="NCBI Taxonomy" id="2918883"/>
    <lineage>
        <taxon>Eukaryota</taxon>
        <taxon>Metamonada</taxon>
        <taxon>Carpediemonas-like organisms</taxon>
        <taxon>Aduncisulcus</taxon>
    </lineage>
</organism>
<dbReference type="EMBL" id="BQXS01005588">
    <property type="protein sequence ID" value="GKT13094.1"/>
    <property type="molecule type" value="Genomic_DNA"/>
</dbReference>
<evidence type="ECO:0000313" key="4">
    <source>
        <dbReference type="Proteomes" id="UP001057375"/>
    </source>
</evidence>